<dbReference type="AlphaFoldDB" id="A0A2Z7CY71"/>
<keyword evidence="2" id="KW-1185">Reference proteome</keyword>
<organism evidence="1 2">
    <name type="scientific">Dorcoceras hygrometricum</name>
    <dbReference type="NCBI Taxonomy" id="472368"/>
    <lineage>
        <taxon>Eukaryota</taxon>
        <taxon>Viridiplantae</taxon>
        <taxon>Streptophyta</taxon>
        <taxon>Embryophyta</taxon>
        <taxon>Tracheophyta</taxon>
        <taxon>Spermatophyta</taxon>
        <taxon>Magnoliopsida</taxon>
        <taxon>eudicotyledons</taxon>
        <taxon>Gunneridae</taxon>
        <taxon>Pentapetalae</taxon>
        <taxon>asterids</taxon>
        <taxon>lamiids</taxon>
        <taxon>Lamiales</taxon>
        <taxon>Gesneriaceae</taxon>
        <taxon>Didymocarpoideae</taxon>
        <taxon>Trichosporeae</taxon>
        <taxon>Loxocarpinae</taxon>
        <taxon>Dorcoceras</taxon>
    </lineage>
</organism>
<name>A0A2Z7CY71_9LAMI</name>
<accession>A0A2Z7CY71</accession>
<sequence>MGATQSFHMQYQQHKVSKLNPTCAVRLLGDSYPLELREDTISQRESRILHNLYSRLMADSRKRSLLHSDSSSQKTTREDLICKDTYEVSSA</sequence>
<proteinExistence type="predicted"/>
<reference evidence="1 2" key="1">
    <citation type="journal article" date="2015" name="Proc. Natl. Acad. Sci. U.S.A.">
        <title>The resurrection genome of Boea hygrometrica: A blueprint for survival of dehydration.</title>
        <authorList>
            <person name="Xiao L."/>
            <person name="Yang G."/>
            <person name="Zhang L."/>
            <person name="Yang X."/>
            <person name="Zhao S."/>
            <person name="Ji Z."/>
            <person name="Zhou Q."/>
            <person name="Hu M."/>
            <person name="Wang Y."/>
            <person name="Chen M."/>
            <person name="Xu Y."/>
            <person name="Jin H."/>
            <person name="Xiao X."/>
            <person name="Hu G."/>
            <person name="Bao F."/>
            <person name="Hu Y."/>
            <person name="Wan P."/>
            <person name="Li L."/>
            <person name="Deng X."/>
            <person name="Kuang T."/>
            <person name="Xiang C."/>
            <person name="Zhu J.K."/>
            <person name="Oliver M.J."/>
            <person name="He Y."/>
        </authorList>
    </citation>
    <scope>NUCLEOTIDE SEQUENCE [LARGE SCALE GENOMIC DNA]</scope>
    <source>
        <strain evidence="2">cv. XS01</strain>
    </source>
</reference>
<evidence type="ECO:0000313" key="1">
    <source>
        <dbReference type="EMBL" id="KZV49609.1"/>
    </source>
</evidence>
<evidence type="ECO:0000313" key="2">
    <source>
        <dbReference type="Proteomes" id="UP000250235"/>
    </source>
</evidence>
<dbReference type="Proteomes" id="UP000250235">
    <property type="component" value="Unassembled WGS sequence"/>
</dbReference>
<dbReference type="EMBL" id="KQ993001">
    <property type="protein sequence ID" value="KZV49609.1"/>
    <property type="molecule type" value="Genomic_DNA"/>
</dbReference>
<gene>
    <name evidence="1" type="ORF">F511_24426</name>
</gene>
<protein>
    <submittedName>
        <fullName evidence="1">Uncharacterized protein</fullName>
    </submittedName>
</protein>